<protein>
    <submittedName>
        <fullName evidence="1">Uncharacterized protein</fullName>
    </submittedName>
</protein>
<dbReference type="AlphaFoldDB" id="A0A6C0L379"/>
<reference evidence="1" key="1">
    <citation type="journal article" date="2020" name="Nature">
        <title>Giant virus diversity and host interactions through global metagenomics.</title>
        <authorList>
            <person name="Schulz F."/>
            <person name="Roux S."/>
            <person name="Paez-Espino D."/>
            <person name="Jungbluth S."/>
            <person name="Walsh D.A."/>
            <person name="Denef V.J."/>
            <person name="McMahon K.D."/>
            <person name="Konstantinidis K.T."/>
            <person name="Eloe-Fadrosh E.A."/>
            <person name="Kyrpides N.C."/>
            <person name="Woyke T."/>
        </authorList>
    </citation>
    <scope>NUCLEOTIDE SEQUENCE</scope>
    <source>
        <strain evidence="1">GVMAG-S-ERX555907-94</strain>
    </source>
</reference>
<name>A0A6C0L379_9ZZZZ</name>
<evidence type="ECO:0000313" key="1">
    <source>
        <dbReference type="EMBL" id="QHU23300.1"/>
    </source>
</evidence>
<accession>A0A6C0L379</accession>
<dbReference type="EMBL" id="MN741027">
    <property type="protein sequence ID" value="QHU23300.1"/>
    <property type="molecule type" value="Genomic_DNA"/>
</dbReference>
<proteinExistence type="predicted"/>
<organism evidence="1">
    <name type="scientific">viral metagenome</name>
    <dbReference type="NCBI Taxonomy" id="1070528"/>
    <lineage>
        <taxon>unclassified sequences</taxon>
        <taxon>metagenomes</taxon>
        <taxon>organismal metagenomes</taxon>
    </lineage>
</organism>
<sequence>MDNQRSVQRIKQNKYYEAWDISKKYSNILMNHSKNDKNLEMCFAIHSQYISELKMKRINFSNTKNYIQVWDTLLNTLLNNPKIAVQRGAVKLLHQTNVQRSFRN</sequence>